<keyword evidence="5" id="KW-0378">Hydrolase</keyword>
<dbReference type="InterPro" id="IPR043502">
    <property type="entry name" value="DNA/RNA_pol_sf"/>
</dbReference>
<keyword evidence="4" id="KW-0255">Endonuclease</keyword>
<dbReference type="PANTHER" id="PTHR37984:SF5">
    <property type="entry name" value="PROTEIN NYNRIN-LIKE"/>
    <property type="match status" value="1"/>
</dbReference>
<reference evidence="9 10" key="1">
    <citation type="journal article" date="2020" name="Mol. Plant">
        <title>The Chromosome-Based Rubber Tree Genome Provides New Insights into Spurge Genome Evolution and Rubber Biosynthesis.</title>
        <authorList>
            <person name="Liu J."/>
            <person name="Shi C."/>
            <person name="Shi C.C."/>
            <person name="Li W."/>
            <person name="Zhang Q.J."/>
            <person name="Zhang Y."/>
            <person name="Li K."/>
            <person name="Lu H.F."/>
            <person name="Shi C."/>
            <person name="Zhu S.T."/>
            <person name="Xiao Z.Y."/>
            <person name="Nan H."/>
            <person name="Yue Y."/>
            <person name="Zhu X.G."/>
            <person name="Wu Y."/>
            <person name="Hong X.N."/>
            <person name="Fan G.Y."/>
            <person name="Tong Y."/>
            <person name="Zhang D."/>
            <person name="Mao C.L."/>
            <person name="Liu Y.L."/>
            <person name="Hao S.J."/>
            <person name="Liu W.Q."/>
            <person name="Lv M.Q."/>
            <person name="Zhang H.B."/>
            <person name="Liu Y."/>
            <person name="Hu-Tang G.R."/>
            <person name="Wang J.P."/>
            <person name="Wang J.H."/>
            <person name="Sun Y.H."/>
            <person name="Ni S.B."/>
            <person name="Chen W.B."/>
            <person name="Zhang X.C."/>
            <person name="Jiao Y.N."/>
            <person name="Eichler E.E."/>
            <person name="Li G.H."/>
            <person name="Liu X."/>
            <person name="Gao L.Z."/>
        </authorList>
    </citation>
    <scope>NUCLEOTIDE SEQUENCE [LARGE SCALE GENOMIC DNA]</scope>
    <source>
        <strain evidence="10">cv. GT1</strain>
        <tissue evidence="9">Leaf</tissue>
    </source>
</reference>
<evidence type="ECO:0000256" key="4">
    <source>
        <dbReference type="ARBA" id="ARBA00022759"/>
    </source>
</evidence>
<dbReference type="Proteomes" id="UP000467840">
    <property type="component" value="Chromosome 9"/>
</dbReference>
<accession>A0A6A6M6L8</accession>
<dbReference type="InterPro" id="IPR041373">
    <property type="entry name" value="RT_RNaseH"/>
</dbReference>
<dbReference type="GO" id="GO:0016787">
    <property type="term" value="F:hydrolase activity"/>
    <property type="evidence" value="ECO:0007669"/>
    <property type="project" value="UniProtKB-KW"/>
</dbReference>
<comment type="caution">
    <text evidence="9">The sequence shown here is derived from an EMBL/GenBank/DDBJ whole genome shotgun (WGS) entry which is preliminary data.</text>
</comment>
<dbReference type="InterPro" id="IPR050951">
    <property type="entry name" value="Retrovirus_Pol_polyprotein"/>
</dbReference>
<evidence type="ECO:0000313" key="10">
    <source>
        <dbReference type="Proteomes" id="UP000467840"/>
    </source>
</evidence>
<dbReference type="SUPFAM" id="SSF56672">
    <property type="entry name" value="DNA/RNA polymerases"/>
    <property type="match status" value="1"/>
</dbReference>
<organism evidence="9 10">
    <name type="scientific">Hevea brasiliensis</name>
    <name type="common">Para rubber tree</name>
    <name type="synonym">Siphonia brasiliensis</name>
    <dbReference type="NCBI Taxonomy" id="3981"/>
    <lineage>
        <taxon>Eukaryota</taxon>
        <taxon>Viridiplantae</taxon>
        <taxon>Streptophyta</taxon>
        <taxon>Embryophyta</taxon>
        <taxon>Tracheophyta</taxon>
        <taxon>Spermatophyta</taxon>
        <taxon>Magnoliopsida</taxon>
        <taxon>eudicotyledons</taxon>
        <taxon>Gunneridae</taxon>
        <taxon>Pentapetalae</taxon>
        <taxon>rosids</taxon>
        <taxon>fabids</taxon>
        <taxon>Malpighiales</taxon>
        <taxon>Euphorbiaceae</taxon>
        <taxon>Crotonoideae</taxon>
        <taxon>Micrandreae</taxon>
        <taxon>Hevea</taxon>
    </lineage>
</organism>
<protein>
    <recommendedName>
        <fullName evidence="8">Reverse transcriptase RNase H-like domain-containing protein</fullName>
    </recommendedName>
</protein>
<name>A0A6A6M6L8_HEVBR</name>
<dbReference type="AlphaFoldDB" id="A0A6A6M6L8"/>
<keyword evidence="3" id="KW-0540">Nuclease</keyword>
<dbReference type="GO" id="GO:0003964">
    <property type="term" value="F:RNA-directed DNA polymerase activity"/>
    <property type="evidence" value="ECO:0007669"/>
    <property type="project" value="UniProtKB-KW"/>
</dbReference>
<sequence>MGGLKSEIADGIRMFKPKYLKEAISLARMRDEQLNRQRPLSRPGNRFTTESSFPTKFKPASPMKLLTWDEMQKRRAQGLCFNCDEKFAPGHRCKGPQLLVLECGDEGSDTEEQNHSMARQPEISFHALTGWTAQKNHASTSKDCLTGGSGIGAVLTQQGKPIALMSRALGINKQSWSVYAKEMLAIIHAIQTWRPYLLGCNFYIHTDQRSLKHLMEQRIELQNSSDGCRNCWVMITRTGTSPERKTMLQTLCYALSRVAGSPSLDALFVSQTEIREAIKAKASHNSYMQKIAKQADDNPGSPYGRHSGLLCYKNRVVVATPFHCH</sequence>
<feature type="domain" description="Reverse transcriptase RNase H-like" evidence="8">
    <location>
        <begin position="148"/>
        <end position="218"/>
    </location>
</feature>
<dbReference type="PANTHER" id="PTHR37984">
    <property type="entry name" value="PROTEIN CBG26694"/>
    <property type="match status" value="1"/>
</dbReference>
<evidence type="ECO:0000259" key="8">
    <source>
        <dbReference type="Pfam" id="PF17917"/>
    </source>
</evidence>
<feature type="region of interest" description="Disordered" evidence="7">
    <location>
        <begin position="33"/>
        <end position="54"/>
    </location>
</feature>
<keyword evidence="6" id="KW-0695">RNA-directed DNA polymerase</keyword>
<proteinExistence type="predicted"/>
<dbReference type="Pfam" id="PF17917">
    <property type="entry name" value="RT_RNaseH"/>
    <property type="match status" value="1"/>
</dbReference>
<evidence type="ECO:0000256" key="5">
    <source>
        <dbReference type="ARBA" id="ARBA00022801"/>
    </source>
</evidence>
<evidence type="ECO:0000256" key="1">
    <source>
        <dbReference type="ARBA" id="ARBA00022679"/>
    </source>
</evidence>
<evidence type="ECO:0000256" key="7">
    <source>
        <dbReference type="SAM" id="MobiDB-lite"/>
    </source>
</evidence>
<dbReference type="GO" id="GO:0004519">
    <property type="term" value="F:endonuclease activity"/>
    <property type="evidence" value="ECO:0007669"/>
    <property type="project" value="UniProtKB-KW"/>
</dbReference>
<keyword evidence="10" id="KW-1185">Reference proteome</keyword>
<evidence type="ECO:0000256" key="2">
    <source>
        <dbReference type="ARBA" id="ARBA00022695"/>
    </source>
</evidence>
<gene>
    <name evidence="9" type="ORF">GH714_036548</name>
</gene>
<dbReference type="EMBL" id="JAAGAX010000008">
    <property type="protein sequence ID" value="KAF2308188.1"/>
    <property type="molecule type" value="Genomic_DNA"/>
</dbReference>
<evidence type="ECO:0000313" key="9">
    <source>
        <dbReference type="EMBL" id="KAF2308188.1"/>
    </source>
</evidence>
<keyword evidence="1" id="KW-0808">Transferase</keyword>
<evidence type="ECO:0000256" key="3">
    <source>
        <dbReference type="ARBA" id="ARBA00022722"/>
    </source>
</evidence>
<keyword evidence="2" id="KW-0548">Nucleotidyltransferase</keyword>
<evidence type="ECO:0000256" key="6">
    <source>
        <dbReference type="ARBA" id="ARBA00022918"/>
    </source>
</evidence>